<name>A0A0G1UVC9_9BACT</name>
<dbReference type="SFLD" id="SFLDG01129">
    <property type="entry name" value="C1.5:_HAD__Beta-PGM__Phosphata"/>
    <property type="match status" value="1"/>
</dbReference>
<dbReference type="InterPro" id="IPR023198">
    <property type="entry name" value="PGP-like_dom2"/>
</dbReference>
<dbReference type="SFLD" id="SFLDG01135">
    <property type="entry name" value="C1.5.6:_HAD__Beta-PGM__Phospha"/>
    <property type="match status" value="1"/>
</dbReference>
<reference evidence="1 2" key="1">
    <citation type="journal article" date="2015" name="Nature">
        <title>rRNA introns, odd ribosomes, and small enigmatic genomes across a large radiation of phyla.</title>
        <authorList>
            <person name="Brown C.T."/>
            <person name="Hug L.A."/>
            <person name="Thomas B.C."/>
            <person name="Sharon I."/>
            <person name="Castelle C.J."/>
            <person name="Singh A."/>
            <person name="Wilkins M.J."/>
            <person name="Williams K.H."/>
            <person name="Banfield J.F."/>
        </authorList>
    </citation>
    <scope>NUCLEOTIDE SEQUENCE [LARGE SCALE GENOMIC DNA]</scope>
</reference>
<dbReference type="Gene3D" id="3.40.50.1000">
    <property type="entry name" value="HAD superfamily/HAD-like"/>
    <property type="match status" value="1"/>
</dbReference>
<evidence type="ECO:0000313" key="2">
    <source>
        <dbReference type="Proteomes" id="UP000033860"/>
    </source>
</evidence>
<dbReference type="Proteomes" id="UP000033860">
    <property type="component" value="Unassembled WGS sequence"/>
</dbReference>
<dbReference type="SFLD" id="SFLDS00003">
    <property type="entry name" value="Haloacid_Dehalogenase"/>
    <property type="match status" value="1"/>
</dbReference>
<evidence type="ECO:0000313" key="1">
    <source>
        <dbReference type="EMBL" id="KKU61650.1"/>
    </source>
</evidence>
<dbReference type="InterPro" id="IPR006439">
    <property type="entry name" value="HAD-SF_hydro_IA"/>
</dbReference>
<dbReference type="NCBIfam" id="TIGR01509">
    <property type="entry name" value="HAD-SF-IA-v3"/>
    <property type="match status" value="1"/>
</dbReference>
<keyword evidence="1" id="KW-0378">Hydrolase</keyword>
<comment type="caution">
    <text evidence="1">The sequence shown here is derived from an EMBL/GenBank/DDBJ whole genome shotgun (WGS) entry which is preliminary data.</text>
</comment>
<dbReference type="EMBL" id="LCNT01000002">
    <property type="protein sequence ID" value="KKU61650.1"/>
    <property type="molecule type" value="Genomic_DNA"/>
</dbReference>
<proteinExistence type="predicted"/>
<sequence length="217" mass="24484">MKLNDFQAVIFDMDGVIVDSEDVWYRHRGQLYKKMGVDYTKVKDEDVVGRSMDGIYQQLTDKYGLKVSKEKFLQLYHQTANQVYQEEVALLPAVLDLIKQIALSGLKMTVASSSPPSWIKMVLTRFDLKKFFPLVVSAEDVAGRGKPAPDIYLYTARKLKVKPQDCLVIEDSINGVKSAHKAGMTVIWYNPGTYPNDAVPADKIVSSHREIIKLLAL</sequence>
<dbReference type="InterPro" id="IPR023214">
    <property type="entry name" value="HAD_sf"/>
</dbReference>
<organism evidence="1 2">
    <name type="scientific">Candidatus Beckwithbacteria bacterium GW2011_GWB1_47_15</name>
    <dbReference type="NCBI Taxonomy" id="1618371"/>
    <lineage>
        <taxon>Bacteria</taxon>
        <taxon>Candidatus Beckwithiibacteriota</taxon>
    </lineage>
</organism>
<gene>
    <name evidence="1" type="ORF">UX85_C0002G0030</name>
</gene>
<dbReference type="AlphaFoldDB" id="A0A0G1UVC9"/>
<dbReference type="Pfam" id="PF13419">
    <property type="entry name" value="HAD_2"/>
    <property type="match status" value="1"/>
</dbReference>
<dbReference type="GO" id="GO:0016787">
    <property type="term" value="F:hydrolase activity"/>
    <property type="evidence" value="ECO:0007669"/>
    <property type="project" value="UniProtKB-KW"/>
</dbReference>
<protein>
    <submittedName>
        <fullName evidence="1">HAD-superfamily hydrolase, subfamily IA, variant 3</fullName>
    </submittedName>
</protein>
<dbReference type="PRINTS" id="PR00413">
    <property type="entry name" value="HADHALOGNASE"/>
</dbReference>
<accession>A0A0G1UVC9</accession>
<dbReference type="PANTHER" id="PTHR18901">
    <property type="entry name" value="2-DEOXYGLUCOSE-6-PHOSPHATE PHOSPHATASE 2"/>
    <property type="match status" value="1"/>
</dbReference>
<dbReference type="Gene3D" id="1.10.150.240">
    <property type="entry name" value="Putative phosphatase, domain 2"/>
    <property type="match status" value="1"/>
</dbReference>
<dbReference type="InterPro" id="IPR041492">
    <property type="entry name" value="HAD_2"/>
</dbReference>
<dbReference type="SUPFAM" id="SSF56784">
    <property type="entry name" value="HAD-like"/>
    <property type="match status" value="1"/>
</dbReference>
<dbReference type="PANTHER" id="PTHR18901:SF38">
    <property type="entry name" value="PSEUDOURIDINE-5'-PHOSPHATASE"/>
    <property type="match status" value="1"/>
</dbReference>
<dbReference type="InterPro" id="IPR036412">
    <property type="entry name" value="HAD-like_sf"/>
</dbReference>